<comment type="subunit">
    <text evidence="3">Interacts with histones H3 and H4.</text>
</comment>
<dbReference type="GO" id="GO:0031491">
    <property type="term" value="F:nucleosome binding"/>
    <property type="evidence" value="ECO:0007669"/>
    <property type="project" value="TreeGrafter"/>
</dbReference>
<dbReference type="SUPFAM" id="SSF50729">
    <property type="entry name" value="PH domain-like"/>
    <property type="match status" value="1"/>
</dbReference>
<dbReference type="RefSeq" id="XP_064707256.1">
    <property type="nucleotide sequence ID" value="XM_064844998.1"/>
</dbReference>
<dbReference type="GeneID" id="89969594"/>
<dbReference type="InterPro" id="IPR011993">
    <property type="entry name" value="PH-like_dom_sf"/>
</dbReference>
<dbReference type="EMBL" id="JAVRRD010000010">
    <property type="protein sequence ID" value="KAK5054483.1"/>
    <property type="molecule type" value="Genomic_DNA"/>
</dbReference>
<dbReference type="InterPro" id="IPR050454">
    <property type="entry name" value="RTT106/SSRP1_HistChap/FACT"/>
</dbReference>
<evidence type="ECO:0000313" key="6">
    <source>
        <dbReference type="EMBL" id="KAK5054483.1"/>
    </source>
</evidence>
<feature type="compositionally biased region" description="Acidic residues" evidence="4">
    <location>
        <begin position="393"/>
        <end position="427"/>
    </location>
</feature>
<dbReference type="InterPro" id="IPR013719">
    <property type="entry name" value="RTT106/SPT16-like_middle_dom"/>
</dbReference>
<evidence type="ECO:0000313" key="7">
    <source>
        <dbReference type="Proteomes" id="UP001358417"/>
    </source>
</evidence>
<dbReference type="Gene3D" id="2.30.29.120">
    <property type="match status" value="1"/>
</dbReference>
<reference evidence="6 7" key="1">
    <citation type="submission" date="2023-08" db="EMBL/GenBank/DDBJ databases">
        <title>Black Yeasts Isolated from many extreme environments.</title>
        <authorList>
            <person name="Coleine C."/>
            <person name="Stajich J.E."/>
            <person name="Selbmann L."/>
        </authorList>
    </citation>
    <scope>NUCLEOTIDE SEQUENCE [LARGE SCALE GENOMIC DNA]</scope>
    <source>
        <strain evidence="6 7">CCFEE 5792</strain>
    </source>
</reference>
<dbReference type="SMART" id="SM01287">
    <property type="entry name" value="Rtt106"/>
    <property type="match status" value="1"/>
</dbReference>
<comment type="function">
    <text evidence="2">Histones H3 and H4 chaperone involved in the nucleosome formation and heterochromatin silencing. Required for the deposition of H3K56ac-carrying H3-H4 complex onto newly-replicated DNA. Plays a role in the transcriptional regulation of the cell-cycle dependent histone genes by creating a repressive structure at the core histone gene promoter.</text>
</comment>
<dbReference type="GO" id="GO:0042393">
    <property type="term" value="F:histone binding"/>
    <property type="evidence" value="ECO:0007669"/>
    <property type="project" value="TreeGrafter"/>
</dbReference>
<feature type="region of interest" description="Disordered" evidence="4">
    <location>
        <begin position="66"/>
        <end position="85"/>
    </location>
</feature>
<dbReference type="PANTHER" id="PTHR45849:SF3">
    <property type="entry name" value="HISTONE CHAPERONE RTT106"/>
    <property type="match status" value="1"/>
</dbReference>
<dbReference type="Pfam" id="PF08512">
    <property type="entry name" value="Rttp106-like_middle"/>
    <property type="match status" value="1"/>
</dbReference>
<dbReference type="Gene3D" id="2.30.29.30">
    <property type="entry name" value="Pleckstrin-homology domain (PH domain)/Phosphotyrosine-binding domain (PTB)"/>
    <property type="match status" value="1"/>
</dbReference>
<evidence type="ECO:0000259" key="5">
    <source>
        <dbReference type="SMART" id="SM01287"/>
    </source>
</evidence>
<keyword evidence="7" id="KW-1185">Reference proteome</keyword>
<dbReference type="AlphaFoldDB" id="A0AAV9NFY9"/>
<feature type="compositionally biased region" description="Acidic residues" evidence="4">
    <location>
        <begin position="447"/>
        <end position="485"/>
    </location>
</feature>
<comment type="similarity">
    <text evidence="1">Belongs to the RTT106 family.</text>
</comment>
<dbReference type="Proteomes" id="UP001358417">
    <property type="component" value="Unassembled WGS sequence"/>
</dbReference>
<accession>A0AAV9NFY9</accession>
<evidence type="ECO:0000256" key="3">
    <source>
        <dbReference type="ARBA" id="ARBA00038654"/>
    </source>
</evidence>
<feature type="domain" description="Histone chaperone RTT106/FACT complex subunit SPT16-like middle" evidence="5">
    <location>
        <begin position="252"/>
        <end position="351"/>
    </location>
</feature>
<evidence type="ECO:0000256" key="2">
    <source>
        <dbReference type="ARBA" id="ARBA00037550"/>
    </source>
</evidence>
<evidence type="ECO:0000256" key="1">
    <source>
        <dbReference type="ARBA" id="ARBA00006159"/>
    </source>
</evidence>
<protein>
    <recommendedName>
        <fullName evidence="5">Histone chaperone RTT106/FACT complex subunit SPT16-like middle domain-containing protein</fullName>
    </recommendedName>
</protein>
<gene>
    <name evidence="6" type="ORF">LTR84_001374</name>
</gene>
<name>A0AAV9NFY9_9EURO</name>
<organism evidence="6 7">
    <name type="scientific">Exophiala bonariae</name>
    <dbReference type="NCBI Taxonomy" id="1690606"/>
    <lineage>
        <taxon>Eukaryota</taxon>
        <taxon>Fungi</taxon>
        <taxon>Dikarya</taxon>
        <taxon>Ascomycota</taxon>
        <taxon>Pezizomycotina</taxon>
        <taxon>Eurotiomycetes</taxon>
        <taxon>Chaetothyriomycetidae</taxon>
        <taxon>Chaetothyriales</taxon>
        <taxon>Herpotrichiellaceae</taxon>
        <taxon>Exophiala</taxon>
    </lineage>
</organism>
<comment type="caution">
    <text evidence="6">The sequence shown here is derived from an EMBL/GenBank/DDBJ whole genome shotgun (WGS) entry which is preliminary data.</text>
</comment>
<proteinExistence type="inferred from homology"/>
<evidence type="ECO:0000256" key="4">
    <source>
        <dbReference type="SAM" id="MobiDB-lite"/>
    </source>
</evidence>
<sequence length="527" mass="58318">MSSRDLIESAYAANPNLKKRIFDAINATPQHDSLFRDIAQYQLSSHNSNGISTSGHEEPALKKRKLNGSLPLNTGDAAANQSQQPREVVLEARDISFSLPQRKKYHLGIAQYGTDINAPSTTFSIFILTPATNEIELEVPLSDFAYALRLPVPEKTTKQYNFCLLPKNGSASASQQPREPVIWTVPHGPVKTLNIMSSSLSAIASKKAGSDDQILEKALSFVLSRHDIQLTQPSKDEFASAKPESHHKNDTAYHVRAFRGSKEGFLFFLDNGIFFGFKKPLLFFGFENIESVSYTSVLQRTFNLNIAYREGDLNDDQPADIQEIELGMIDQADFPGIDGYIKKHGLQDASLAESRRATKVKTTTNGKSAENGEGAADDEEDGRTELEKAQQQLEDEEDEEEEDYDPSSDDDSAGSGDDSSDAEDEDPEYAKERKRATRSRDLVAEELGSEAEDVSVTEDEDEAEDGEGAEEEEEEYDEEEPEEEDIKPAVTSGFASVAMTGPPPQQRQGRWVQPPPTLPDPDDEDQL</sequence>
<dbReference type="PANTHER" id="PTHR45849">
    <property type="entry name" value="FACT COMPLEX SUBUNIT SSRP1"/>
    <property type="match status" value="1"/>
</dbReference>
<feature type="region of interest" description="Disordered" evidence="4">
    <location>
        <begin position="352"/>
        <end position="527"/>
    </location>
</feature>